<evidence type="ECO:0000259" key="3">
    <source>
        <dbReference type="SMART" id="SM00833"/>
    </source>
</evidence>
<dbReference type="PANTHER" id="PTHR13748:SF62">
    <property type="entry name" value="COBW DOMAIN-CONTAINING PROTEIN"/>
    <property type="match status" value="1"/>
</dbReference>
<dbReference type="PANTHER" id="PTHR13748">
    <property type="entry name" value="COBW-RELATED"/>
    <property type="match status" value="1"/>
</dbReference>
<dbReference type="SMART" id="SM00833">
    <property type="entry name" value="CobW_C"/>
    <property type="match status" value="1"/>
</dbReference>
<dbReference type="InterPro" id="IPR036627">
    <property type="entry name" value="CobW-likC_sf"/>
</dbReference>
<evidence type="ECO:0000313" key="4">
    <source>
        <dbReference type="EMBL" id="MBL0426982.1"/>
    </source>
</evidence>
<dbReference type="SUPFAM" id="SSF90002">
    <property type="entry name" value="Hypothetical protein YjiA, C-terminal domain"/>
    <property type="match status" value="1"/>
</dbReference>
<keyword evidence="1" id="KW-0547">Nucleotide-binding</keyword>
<evidence type="ECO:0000313" key="5">
    <source>
        <dbReference type="Proteomes" id="UP000622707"/>
    </source>
</evidence>
<dbReference type="EMBL" id="JAEQND010000009">
    <property type="protein sequence ID" value="MBL0426982.1"/>
    <property type="molecule type" value="Genomic_DNA"/>
</dbReference>
<keyword evidence="5" id="KW-1185">Reference proteome</keyword>
<evidence type="ECO:0000256" key="1">
    <source>
        <dbReference type="ARBA" id="ARBA00022741"/>
    </source>
</evidence>
<protein>
    <submittedName>
        <fullName evidence="4">GTP-binding protein</fullName>
    </submittedName>
</protein>
<keyword evidence="2" id="KW-0143">Chaperone</keyword>
<dbReference type="Proteomes" id="UP000622707">
    <property type="component" value="Unassembled WGS sequence"/>
</dbReference>
<comment type="caution">
    <text evidence="4">The sequence shown here is derived from an EMBL/GenBank/DDBJ whole genome shotgun (WGS) entry which is preliminary data.</text>
</comment>
<proteinExistence type="predicted"/>
<feature type="domain" description="CobW C-terminal" evidence="3">
    <location>
        <begin position="93"/>
        <end position="185"/>
    </location>
</feature>
<evidence type="ECO:0000256" key="2">
    <source>
        <dbReference type="ARBA" id="ARBA00023186"/>
    </source>
</evidence>
<dbReference type="Gene3D" id="3.30.1220.10">
    <property type="entry name" value="CobW-like, C-terminal domain"/>
    <property type="match status" value="1"/>
</dbReference>
<dbReference type="InterPro" id="IPR051316">
    <property type="entry name" value="Zinc-reg_GTPase_activator"/>
</dbReference>
<dbReference type="Pfam" id="PF07683">
    <property type="entry name" value="CobW_C"/>
    <property type="match status" value="1"/>
</dbReference>
<organism evidence="4 5">
    <name type="scientific">Ramlibacter alkalitolerans</name>
    <dbReference type="NCBI Taxonomy" id="2039631"/>
    <lineage>
        <taxon>Bacteria</taxon>
        <taxon>Pseudomonadati</taxon>
        <taxon>Pseudomonadota</taxon>
        <taxon>Betaproteobacteria</taxon>
        <taxon>Burkholderiales</taxon>
        <taxon>Comamonadaceae</taxon>
        <taxon>Ramlibacter</taxon>
    </lineage>
</organism>
<reference evidence="4 5" key="1">
    <citation type="journal article" date="2017" name="Int. J. Syst. Evol. Microbiol.">
        <title>Ramlibacter alkalitolerans sp. nov., alkali-tolerant bacterium isolated from soil of ginseng.</title>
        <authorList>
            <person name="Lee D.H."/>
            <person name="Cha C.J."/>
        </authorList>
    </citation>
    <scope>NUCLEOTIDE SEQUENCE [LARGE SCALE GENOMIC DNA]</scope>
    <source>
        <strain evidence="4 5">KACC 19305</strain>
    </source>
</reference>
<dbReference type="InterPro" id="IPR011629">
    <property type="entry name" value="CobW-like_C"/>
</dbReference>
<accession>A0ABS1JRV8</accession>
<sequence>MALADRVFVTKSDIAPAEAVDDLRAAIAQINPGAQVSLVLHGEVEPRSLTGLGLASARAGEATLRFLGEALHGEGSGGDKRLGARPALHDGAIRTLSLHFDTPFTWNGFSAALELLATLRGPDLLRVKGIVNVEGAPVVVQGVQHIFHPPVPLDRWPGEDRRTRLVFITRHIEAAVIRELLQAVARVAAAADPL</sequence>
<name>A0ABS1JRV8_9BURK</name>
<gene>
    <name evidence="4" type="ORF">JI746_17845</name>
</gene>